<reference evidence="3 4" key="1">
    <citation type="submission" date="2018-01" db="EMBL/GenBank/DDBJ databases">
        <title>Denitrification phenotypes of diverse strains of Pseudomonas stutzeri.</title>
        <authorList>
            <person name="Milligan D.A."/>
            <person name="Bergaust L."/>
            <person name="Bakken L.R."/>
            <person name="Frostegard A."/>
        </authorList>
    </citation>
    <scope>NUCLEOTIDE SEQUENCE [LARGE SCALE GENOMIC DNA]</scope>
    <source>
        <strain evidence="3 4">28a3</strain>
    </source>
</reference>
<name>A0A2N8SX03_STUST</name>
<evidence type="ECO:0000313" key="4">
    <source>
        <dbReference type="Proteomes" id="UP000235897"/>
    </source>
</evidence>
<dbReference type="InterPro" id="IPR016071">
    <property type="entry name" value="Staphylococal_nuclease_OB-fold"/>
</dbReference>
<gene>
    <name evidence="3" type="ORF">CXL00_08335</name>
</gene>
<dbReference type="AlphaFoldDB" id="A0A2N8SX03"/>
<dbReference type="Proteomes" id="UP000235897">
    <property type="component" value="Unassembled WGS sequence"/>
</dbReference>
<dbReference type="PROSITE" id="PS50830">
    <property type="entry name" value="TNASE_3"/>
    <property type="match status" value="1"/>
</dbReference>
<feature type="signal peptide" evidence="1">
    <location>
        <begin position="1"/>
        <end position="22"/>
    </location>
</feature>
<feature type="domain" description="TNase-like" evidence="2">
    <location>
        <begin position="29"/>
        <end position="160"/>
    </location>
</feature>
<evidence type="ECO:0000313" key="3">
    <source>
        <dbReference type="EMBL" id="PNG07023.1"/>
    </source>
</evidence>
<feature type="chain" id="PRO_5014796057" evidence="1">
    <location>
        <begin position="23"/>
        <end position="257"/>
    </location>
</feature>
<dbReference type="SUPFAM" id="SSF50199">
    <property type="entry name" value="Staphylococcal nuclease"/>
    <property type="match status" value="1"/>
</dbReference>
<evidence type="ECO:0000259" key="2">
    <source>
        <dbReference type="PROSITE" id="PS50830"/>
    </source>
</evidence>
<dbReference type="SMART" id="SM00318">
    <property type="entry name" value="SNc"/>
    <property type="match status" value="1"/>
</dbReference>
<dbReference type="Pfam" id="PF00565">
    <property type="entry name" value="SNase"/>
    <property type="match status" value="1"/>
</dbReference>
<keyword evidence="1" id="KW-0732">Signal</keyword>
<evidence type="ECO:0000256" key="1">
    <source>
        <dbReference type="SAM" id="SignalP"/>
    </source>
</evidence>
<dbReference type="OrthoDB" id="6867997at2"/>
<dbReference type="EMBL" id="POUW01000002">
    <property type="protein sequence ID" value="PNG07023.1"/>
    <property type="molecule type" value="Genomic_DNA"/>
</dbReference>
<comment type="caution">
    <text evidence="3">The sequence shown here is derived from an EMBL/GenBank/DDBJ whole genome shotgun (WGS) entry which is preliminary data.</text>
</comment>
<organism evidence="3 4">
    <name type="scientific">Stutzerimonas stutzeri</name>
    <name type="common">Pseudomonas stutzeri</name>
    <dbReference type="NCBI Taxonomy" id="316"/>
    <lineage>
        <taxon>Bacteria</taxon>
        <taxon>Pseudomonadati</taxon>
        <taxon>Pseudomonadota</taxon>
        <taxon>Gammaproteobacteria</taxon>
        <taxon>Pseudomonadales</taxon>
        <taxon>Pseudomonadaceae</taxon>
        <taxon>Stutzerimonas</taxon>
    </lineage>
</organism>
<dbReference type="InterPro" id="IPR035437">
    <property type="entry name" value="SNase_OB-fold_sf"/>
</dbReference>
<proteinExistence type="predicted"/>
<protein>
    <submittedName>
        <fullName evidence="3">Nuclease</fullName>
    </submittedName>
</protein>
<dbReference type="RefSeq" id="WP_031310811.1">
    <property type="nucleotide sequence ID" value="NZ_JAMOIG010000001.1"/>
</dbReference>
<sequence>MKKASLVGAFFVSIFLTFQAQALCPADGPLSREKVAKVIDGDTLRLADGRSVRLIGLNAPEMGRKGAVAEPFAQAARRRLQALVGASGGYVRLQLGRQAKDHYGRLLAHAYDEQGDNLEARLLTEGLGFFVAIAPNTDLTECQLAAEQQARRASRALWRRSPVIQASELRGGGFALISARVERVQANRGGIWLELADSVVLHVPYSSAEAFARVLEGLPGRRIEVRGWVIDRKGRADSGQARWMLKLTHPSMLVVQP</sequence>
<accession>A0A2N8SX03</accession>
<dbReference type="Gene3D" id="2.40.50.90">
    <property type="match status" value="1"/>
</dbReference>